<name>A0A9D5U7G7_9CELL</name>
<dbReference type="AlphaFoldDB" id="A0A9D5U7G7"/>
<organism evidence="3 4">
    <name type="scientific">Oerskovia douganii</name>
    <dbReference type="NCBI Taxonomy" id="2762210"/>
    <lineage>
        <taxon>Bacteria</taxon>
        <taxon>Bacillati</taxon>
        <taxon>Actinomycetota</taxon>
        <taxon>Actinomycetes</taxon>
        <taxon>Micrococcales</taxon>
        <taxon>Cellulomonadaceae</taxon>
        <taxon>Oerskovia</taxon>
    </lineage>
</organism>
<evidence type="ECO:0000259" key="2">
    <source>
        <dbReference type="SMART" id="SM01119"/>
    </source>
</evidence>
<feature type="domain" description="D-serine dehydratase-like" evidence="2">
    <location>
        <begin position="343"/>
        <end position="453"/>
    </location>
</feature>
<evidence type="ECO:0000313" key="4">
    <source>
        <dbReference type="Proteomes" id="UP000822993"/>
    </source>
</evidence>
<dbReference type="PANTHER" id="PTHR28004:SF8">
    <property type="entry name" value="D-SERINE DEAMINASE"/>
    <property type="match status" value="1"/>
</dbReference>
<dbReference type="PANTHER" id="PTHR28004">
    <property type="entry name" value="ZGC:162816-RELATED"/>
    <property type="match status" value="1"/>
</dbReference>
<dbReference type="InterPro" id="IPR051466">
    <property type="entry name" value="D-amino_acid_metab_enzyme"/>
</dbReference>
<evidence type="ECO:0000256" key="1">
    <source>
        <dbReference type="SAM" id="MobiDB-lite"/>
    </source>
</evidence>
<dbReference type="Gene3D" id="2.40.37.20">
    <property type="entry name" value="D-serine dehydratase-like domain"/>
    <property type="match status" value="1"/>
</dbReference>
<dbReference type="InterPro" id="IPR029066">
    <property type="entry name" value="PLP-binding_barrel"/>
</dbReference>
<dbReference type="InterPro" id="IPR042208">
    <property type="entry name" value="D-ser_dehydrat-like_sf"/>
</dbReference>
<comment type="caution">
    <text evidence="3">The sequence shown here is derived from an EMBL/GenBank/DDBJ whole genome shotgun (WGS) entry which is preliminary data.</text>
</comment>
<evidence type="ECO:0000313" key="3">
    <source>
        <dbReference type="EMBL" id="MBE7699600.1"/>
    </source>
</evidence>
<dbReference type="EMBL" id="JACSPN010000004">
    <property type="protein sequence ID" value="MBE7699600.1"/>
    <property type="molecule type" value="Genomic_DNA"/>
</dbReference>
<dbReference type="Gene3D" id="3.20.20.10">
    <property type="entry name" value="Alanine racemase"/>
    <property type="match status" value="1"/>
</dbReference>
<gene>
    <name evidence="3" type="ORF">H9623_04660</name>
</gene>
<dbReference type="Pfam" id="PF14031">
    <property type="entry name" value="D-ser_dehydrat"/>
    <property type="match status" value="1"/>
</dbReference>
<proteinExistence type="predicted"/>
<reference evidence="3 4" key="1">
    <citation type="submission" date="2020-08" db="EMBL/GenBank/DDBJ databases">
        <title>A Genomic Blueprint of the Chicken Gut Microbiome.</title>
        <authorList>
            <person name="Gilroy R."/>
            <person name="Ravi A."/>
            <person name="Getino M."/>
            <person name="Pursley I."/>
            <person name="Horton D.L."/>
            <person name="Alikhan N.-F."/>
            <person name="Baker D."/>
            <person name="Gharbi K."/>
            <person name="Hall N."/>
            <person name="Watson M."/>
            <person name="Adriaenssens E.M."/>
            <person name="Foster-Nyarko E."/>
            <person name="Jarju S."/>
            <person name="Secka A."/>
            <person name="Antonio M."/>
            <person name="Oren A."/>
            <person name="Chaudhuri R."/>
            <person name="La Ragione R.M."/>
            <person name="Hildebrand F."/>
            <person name="Pallen M.J."/>
        </authorList>
    </citation>
    <scope>NUCLEOTIDE SEQUENCE [LARGE SCALE GENOMIC DNA]</scope>
    <source>
        <strain evidence="3 4">Sa1BUA8</strain>
    </source>
</reference>
<protein>
    <submittedName>
        <fullName evidence="3">Alanine racemase</fullName>
    </submittedName>
</protein>
<accession>A0A9D5U7G7</accession>
<dbReference type="SMART" id="SM01119">
    <property type="entry name" value="D-ser_dehydrat"/>
    <property type="match status" value="1"/>
</dbReference>
<dbReference type="Proteomes" id="UP000822993">
    <property type="component" value="Unassembled WGS sequence"/>
</dbReference>
<dbReference type="SUPFAM" id="SSF51419">
    <property type="entry name" value="PLP-binding barrel"/>
    <property type="match status" value="1"/>
</dbReference>
<sequence>MTHPTQPSGRATVPEDPGLVVGPATKGLRLDAERTVADVLAGSPRITDDTFSWPLLTLDDAALDHNVALMARLCAEHGVEHAPHVKTAMSRGLYARQARAGAWGATVANPSQLRVVRTWGVERVFLANELVDPRDIAWLRRELEASVAPGGTPLEVWVYVDSIEGVGLLTRGFAGASPEVVAGLGVLVEVGVPGGRTGVRSTADALGLARAVRAAGLRLPGVAGYEGSAAGGTTPEDLAKVTAYCRGLRDVAAAFVREGLVPDDEPVVVTAGGSSFLDVVLAELPGPLTVPGSTGTDGPDGSSITRDVRVVVRSGAYLTHDHGFCARMDPWDRIPGGEPMHAAAVVWGQVLSVPEPGLVLCGVGRRDVSYDIDLPTALWVRTLDENGDLRPAHDLAGTRVTGLNDQHLYLTIDPTPAGSTPVTARIRPGDVVGFGISHPCTLFDKWRVAAVVTDDDQVIDIVGTEF</sequence>
<feature type="region of interest" description="Disordered" evidence="1">
    <location>
        <begin position="1"/>
        <end position="22"/>
    </location>
</feature>
<dbReference type="RefSeq" id="WP_193718898.1">
    <property type="nucleotide sequence ID" value="NZ_JACSPN010000004.1"/>
</dbReference>
<dbReference type="InterPro" id="IPR026956">
    <property type="entry name" value="D-ser_dehydrat-like_dom"/>
</dbReference>
<keyword evidence="4" id="KW-1185">Reference proteome</keyword>